<keyword evidence="1" id="KW-0540">Nuclease</keyword>
<evidence type="ECO:0000313" key="3">
    <source>
        <dbReference type="Proteomes" id="UP001319104"/>
    </source>
</evidence>
<dbReference type="SUPFAM" id="SSF50118">
    <property type="entry name" value="Cell growth inhibitor/plasmid maintenance toxic component"/>
    <property type="match status" value="1"/>
</dbReference>
<dbReference type="AlphaFoldDB" id="A0AAP2CLQ8"/>
<comment type="similarity">
    <text evidence="1">Belongs to the PemK/MazF family.</text>
</comment>
<dbReference type="RefSeq" id="WP_213945786.1">
    <property type="nucleotide sequence ID" value="NZ_JAHCMY010000007.1"/>
</dbReference>
<comment type="function">
    <text evidence="1">Toxic component of a type II toxin-antitoxin (TA) system.</text>
</comment>
<keyword evidence="1" id="KW-0378">Hydrolase</keyword>
<dbReference type="InterPro" id="IPR003477">
    <property type="entry name" value="PemK-like"/>
</dbReference>
<proteinExistence type="inferred from homology"/>
<dbReference type="GO" id="GO:0003677">
    <property type="term" value="F:DNA binding"/>
    <property type="evidence" value="ECO:0007669"/>
    <property type="project" value="InterPro"/>
</dbReference>
<dbReference type="EC" id="3.1.-.-" evidence="1"/>
<dbReference type="GO" id="GO:0016075">
    <property type="term" value="P:rRNA catabolic process"/>
    <property type="evidence" value="ECO:0007669"/>
    <property type="project" value="TreeGrafter"/>
</dbReference>
<evidence type="ECO:0000256" key="1">
    <source>
        <dbReference type="PIRNR" id="PIRNR033490"/>
    </source>
</evidence>
<comment type="caution">
    <text evidence="2">The sequence shown here is derived from an EMBL/GenBank/DDBJ whole genome shotgun (WGS) entry which is preliminary data.</text>
</comment>
<name>A0AAP2CLQ8_9BACT</name>
<dbReference type="PANTHER" id="PTHR33988">
    <property type="entry name" value="ENDORIBONUCLEASE MAZF-RELATED"/>
    <property type="match status" value="1"/>
</dbReference>
<dbReference type="Proteomes" id="UP001319104">
    <property type="component" value="Unassembled WGS sequence"/>
</dbReference>
<dbReference type="InterPro" id="IPR011067">
    <property type="entry name" value="Plasmid_toxin/cell-grow_inhib"/>
</dbReference>
<evidence type="ECO:0000313" key="2">
    <source>
        <dbReference type="EMBL" id="MBS9524925.1"/>
    </source>
</evidence>
<dbReference type="GO" id="GO:0016787">
    <property type="term" value="F:hydrolase activity"/>
    <property type="evidence" value="ECO:0007669"/>
    <property type="project" value="UniProtKB-KW"/>
</dbReference>
<sequence>MRIRQFEIWIANLNPQKGTEPGKVRPVLVVQTNLLNRIEFPSTIVCPITSNVLKNYEGILRVNINQPIGRLQKESAILIDQVRAIDNVRLIEKLGVLPDNLALKVKENLKIVMDLE</sequence>
<keyword evidence="1" id="KW-0255">Endonuclease</keyword>
<dbReference type="PANTHER" id="PTHR33988:SF2">
    <property type="entry name" value="ENDORIBONUCLEASE MAZF"/>
    <property type="match status" value="1"/>
</dbReference>
<dbReference type="EMBL" id="JAHCMY010000007">
    <property type="protein sequence ID" value="MBS9524925.1"/>
    <property type="molecule type" value="Genomic_DNA"/>
</dbReference>
<organism evidence="2 3">
    <name type="scientific">Litoribacter ruber</name>
    <dbReference type="NCBI Taxonomy" id="702568"/>
    <lineage>
        <taxon>Bacteria</taxon>
        <taxon>Pseudomonadati</taxon>
        <taxon>Bacteroidota</taxon>
        <taxon>Cytophagia</taxon>
        <taxon>Cytophagales</taxon>
        <taxon>Cyclobacteriaceae</taxon>
        <taxon>Litoribacter</taxon>
    </lineage>
</organism>
<dbReference type="Pfam" id="PF02452">
    <property type="entry name" value="PemK_toxin"/>
    <property type="match status" value="1"/>
</dbReference>
<protein>
    <recommendedName>
        <fullName evidence="1">mRNA interferase</fullName>
        <ecNumber evidence="1">3.1.-.-</ecNumber>
    </recommendedName>
</protein>
<accession>A0AAP2CLQ8</accession>
<dbReference type="GO" id="GO:0004521">
    <property type="term" value="F:RNA endonuclease activity"/>
    <property type="evidence" value="ECO:0007669"/>
    <property type="project" value="TreeGrafter"/>
</dbReference>
<dbReference type="Gene3D" id="2.30.30.110">
    <property type="match status" value="1"/>
</dbReference>
<dbReference type="PIRSF" id="PIRSF033490">
    <property type="entry name" value="MazF"/>
    <property type="match status" value="1"/>
</dbReference>
<reference evidence="2 3" key="1">
    <citation type="submission" date="2021-05" db="EMBL/GenBank/DDBJ databases">
        <authorList>
            <person name="Zhang Z.D."/>
            <person name="Osman G."/>
        </authorList>
    </citation>
    <scope>NUCLEOTIDE SEQUENCE [LARGE SCALE GENOMIC DNA]</scope>
    <source>
        <strain evidence="2 3">KCTC 32217</strain>
    </source>
</reference>
<keyword evidence="3" id="KW-1185">Reference proteome</keyword>
<gene>
    <name evidence="2" type="ORF">KI659_12975</name>
</gene>
<dbReference type="GO" id="GO:0006402">
    <property type="term" value="P:mRNA catabolic process"/>
    <property type="evidence" value="ECO:0007669"/>
    <property type="project" value="TreeGrafter"/>
</dbReference>